<feature type="signal peptide" evidence="5">
    <location>
        <begin position="1"/>
        <end position="22"/>
    </location>
</feature>
<dbReference type="InterPro" id="IPR051167">
    <property type="entry name" value="Prolyl_oligopep/macrocyclase"/>
</dbReference>
<name>A0ABX7SJ27_9CAUL</name>
<evidence type="ECO:0000259" key="6">
    <source>
        <dbReference type="Pfam" id="PF00326"/>
    </source>
</evidence>
<dbReference type="PRINTS" id="PR00862">
    <property type="entry name" value="PROLIGOPTASE"/>
</dbReference>
<dbReference type="EMBL" id="CP062006">
    <property type="protein sequence ID" value="QTC87717.1"/>
    <property type="molecule type" value="Genomic_DNA"/>
</dbReference>
<dbReference type="Proteomes" id="UP000663942">
    <property type="component" value="Chromosome"/>
</dbReference>
<organism evidence="8 9">
    <name type="scientific">Brevundimonas pondensis</name>
    <dbReference type="NCBI Taxonomy" id="2774189"/>
    <lineage>
        <taxon>Bacteria</taxon>
        <taxon>Pseudomonadati</taxon>
        <taxon>Pseudomonadota</taxon>
        <taxon>Alphaproteobacteria</taxon>
        <taxon>Caulobacterales</taxon>
        <taxon>Caulobacteraceae</taxon>
        <taxon>Brevundimonas</taxon>
    </lineage>
</organism>
<evidence type="ECO:0000256" key="5">
    <source>
        <dbReference type="SAM" id="SignalP"/>
    </source>
</evidence>
<keyword evidence="9" id="KW-1185">Reference proteome</keyword>
<dbReference type="InterPro" id="IPR002470">
    <property type="entry name" value="Peptidase_S9A"/>
</dbReference>
<evidence type="ECO:0000313" key="8">
    <source>
        <dbReference type="EMBL" id="QTC87717.1"/>
    </source>
</evidence>
<dbReference type="SUPFAM" id="SSF53474">
    <property type="entry name" value="alpha/beta-Hydrolases"/>
    <property type="match status" value="1"/>
</dbReference>
<evidence type="ECO:0000256" key="3">
    <source>
        <dbReference type="ARBA" id="ARBA00022825"/>
    </source>
</evidence>
<gene>
    <name evidence="8" type="ORF">IFE19_16860</name>
</gene>
<protein>
    <submittedName>
        <fullName evidence="8">S9 family peptidase</fullName>
    </submittedName>
</protein>
<feature type="region of interest" description="Disordered" evidence="4">
    <location>
        <begin position="27"/>
        <end position="48"/>
    </location>
</feature>
<keyword evidence="2" id="KW-0378">Hydrolase</keyword>
<feature type="chain" id="PRO_5047152474" evidence="5">
    <location>
        <begin position="23"/>
        <end position="736"/>
    </location>
</feature>
<sequence length="736" mass="79436">MKTLFLSVALPALMLAAAPALAEGAPADPTAAAATNPPPHFPRDLSPEGVKAADDHLALEEVDGAEAKTFVAAENAKSLAALTGDRRYEPFRQQAEAILTATDRIPGVSFLGDGLGNFWQDAANPKGVWRRTTLASYRTAQPQWETLLDIDALSKAEGRDWVFKGANCLAPDETRCLINLSDGGKDAVTVREFDLTTKTFVAPAAGGFVIPEGKHRLTWLDRDTLLIATDFGPGAMTESGYPYIVKSLKRGHPLAHASEVYRGEQGDGGYGVSPMVFRDKAGAVEAVLFSRPLDTFRSEIWALGADGKPYQLALPERVAVEGVMGGNLIFSPDQAWRFDGQDYAAGSLLSLPLGVLGPVRLDIAIGAERATIFTPTPRQSLQNVTVLSDSIVAVIADNVVGTLKRFTPTATGWTVTELAVPANSAVGLGDSSKSRGQVFVSTQGFLTPPTLSLADVATGALTELKSAPAKFDASTHVVEQFEATSTDGTKIPYFITRPKNLAMDGTGPTILFGYGGFQASFPPAYKPEMGKLWLENGGVFVQANIRGGGEFGPGWHQAALRENRQRAFDDFAAVARDLEQRRITSPRHLGIYGRSNGGVLTSVSITQHPELFNAAVIESPLIDMLRYQDLPAGASWIGEYGDPRIPGDAEFIARYSAYQQLRPEVKYPRVYITTNTRDDRVHPGHARKFAARLGDQGHDHLYFEDTAGGHSNDADPVANARRWARHYVYLAQQLMD</sequence>
<feature type="domain" description="Peptidase S9A N-terminal" evidence="7">
    <location>
        <begin position="49"/>
        <end position="222"/>
    </location>
</feature>
<reference evidence="8 9" key="1">
    <citation type="submission" date="2020-09" db="EMBL/GenBank/DDBJ databases">
        <title>Brevundimonas sp. LVF1 isolated from an oligotrophic pond in Goettingen, Germany.</title>
        <authorList>
            <person name="Friedrich I."/>
            <person name="Klassen A."/>
            <person name="Neubauer H."/>
            <person name="Schneider D."/>
            <person name="Hertel R."/>
            <person name="Daniel R."/>
        </authorList>
    </citation>
    <scope>NUCLEOTIDE SEQUENCE [LARGE SCALE GENOMIC DNA]</scope>
    <source>
        <strain evidence="8 9">LVF1</strain>
    </source>
</reference>
<dbReference type="PANTHER" id="PTHR42881:SF13">
    <property type="entry name" value="PROLYL ENDOPEPTIDASE"/>
    <property type="match status" value="1"/>
</dbReference>
<dbReference type="Pfam" id="PF02897">
    <property type="entry name" value="Peptidase_S9_N"/>
    <property type="match status" value="1"/>
</dbReference>
<dbReference type="InterPro" id="IPR023302">
    <property type="entry name" value="Pept_S9A_N"/>
</dbReference>
<proteinExistence type="predicted"/>
<accession>A0ABX7SJ27</accession>
<keyword evidence="3" id="KW-0720">Serine protease</keyword>
<evidence type="ECO:0000259" key="7">
    <source>
        <dbReference type="Pfam" id="PF02897"/>
    </source>
</evidence>
<dbReference type="RefSeq" id="WP_207824335.1">
    <property type="nucleotide sequence ID" value="NZ_CP062006.1"/>
</dbReference>
<feature type="domain" description="Peptidase S9 prolyl oligopeptidase catalytic" evidence="6">
    <location>
        <begin position="533"/>
        <end position="734"/>
    </location>
</feature>
<evidence type="ECO:0000256" key="2">
    <source>
        <dbReference type="ARBA" id="ARBA00022801"/>
    </source>
</evidence>
<dbReference type="Gene3D" id="3.40.50.1820">
    <property type="entry name" value="alpha/beta hydrolase"/>
    <property type="match status" value="1"/>
</dbReference>
<evidence type="ECO:0000313" key="9">
    <source>
        <dbReference type="Proteomes" id="UP000663942"/>
    </source>
</evidence>
<dbReference type="InterPro" id="IPR001375">
    <property type="entry name" value="Peptidase_S9_cat"/>
</dbReference>
<evidence type="ECO:0000256" key="1">
    <source>
        <dbReference type="ARBA" id="ARBA00022670"/>
    </source>
</evidence>
<dbReference type="SUPFAM" id="SSF50993">
    <property type="entry name" value="Peptidase/esterase 'gauge' domain"/>
    <property type="match status" value="1"/>
</dbReference>
<dbReference type="InterPro" id="IPR029058">
    <property type="entry name" value="AB_hydrolase_fold"/>
</dbReference>
<keyword evidence="5" id="KW-0732">Signal</keyword>
<dbReference type="Pfam" id="PF00326">
    <property type="entry name" value="Peptidase_S9"/>
    <property type="match status" value="1"/>
</dbReference>
<dbReference type="Gene3D" id="2.130.10.120">
    <property type="entry name" value="Prolyl oligopeptidase, N-terminal domain"/>
    <property type="match status" value="1"/>
</dbReference>
<keyword evidence="1" id="KW-0645">Protease</keyword>
<dbReference type="PANTHER" id="PTHR42881">
    <property type="entry name" value="PROLYL ENDOPEPTIDASE"/>
    <property type="match status" value="1"/>
</dbReference>
<evidence type="ECO:0000256" key="4">
    <source>
        <dbReference type="SAM" id="MobiDB-lite"/>
    </source>
</evidence>